<proteinExistence type="inferred from homology"/>
<dbReference type="Proteomes" id="UP001219933">
    <property type="component" value="Chromosome 3"/>
</dbReference>
<dbReference type="GO" id="GO:0016075">
    <property type="term" value="P:rRNA catabolic process"/>
    <property type="evidence" value="ECO:0007669"/>
    <property type="project" value="TreeGrafter"/>
</dbReference>
<dbReference type="SUPFAM" id="SSF54211">
    <property type="entry name" value="Ribosomal protein S5 domain 2-like"/>
    <property type="match status" value="1"/>
</dbReference>
<dbReference type="PANTHER" id="PTHR11953">
    <property type="entry name" value="EXOSOME COMPLEX COMPONENT"/>
    <property type="match status" value="1"/>
</dbReference>
<reference evidence="8" key="1">
    <citation type="submission" date="2023-03" db="EMBL/GenBank/DDBJ databases">
        <title>Mating type loci evolution in Malassezia.</title>
        <authorList>
            <person name="Coelho M.A."/>
        </authorList>
    </citation>
    <scope>NUCLEOTIDE SEQUENCE</scope>
    <source>
        <strain evidence="8">CBS 11721</strain>
    </source>
</reference>
<dbReference type="InterPro" id="IPR036345">
    <property type="entry name" value="ExoRNase_PH_dom2_sf"/>
</dbReference>
<dbReference type="GO" id="GO:0003723">
    <property type="term" value="F:RNA binding"/>
    <property type="evidence" value="ECO:0007669"/>
    <property type="project" value="TreeGrafter"/>
</dbReference>
<evidence type="ECO:0000259" key="6">
    <source>
        <dbReference type="Pfam" id="PF01138"/>
    </source>
</evidence>
<dbReference type="InterPro" id="IPR001247">
    <property type="entry name" value="ExoRNase_PH_dom1"/>
</dbReference>
<dbReference type="AlphaFoldDB" id="A0AAF0EZ27"/>
<keyword evidence="4" id="KW-0271">Exosome</keyword>
<feature type="domain" description="Exoribonuclease phosphorolytic" evidence="6">
    <location>
        <begin position="8"/>
        <end position="145"/>
    </location>
</feature>
<dbReference type="GO" id="GO:0000176">
    <property type="term" value="C:nuclear exosome (RNase complex)"/>
    <property type="evidence" value="ECO:0007669"/>
    <property type="project" value="UniProtKB-ARBA"/>
</dbReference>
<organism evidence="8 9">
    <name type="scientific">Malassezia cuniculi</name>
    <dbReference type="NCBI Taxonomy" id="948313"/>
    <lineage>
        <taxon>Eukaryota</taxon>
        <taxon>Fungi</taxon>
        <taxon>Dikarya</taxon>
        <taxon>Basidiomycota</taxon>
        <taxon>Ustilaginomycotina</taxon>
        <taxon>Malasseziomycetes</taxon>
        <taxon>Malasseziales</taxon>
        <taxon>Malasseziaceae</taxon>
        <taxon>Malassezia</taxon>
    </lineage>
</organism>
<dbReference type="GO" id="GO:0071051">
    <property type="term" value="P:poly(A)-dependent snoRNA 3'-end processing"/>
    <property type="evidence" value="ECO:0007669"/>
    <property type="project" value="TreeGrafter"/>
</dbReference>
<dbReference type="InterPro" id="IPR027408">
    <property type="entry name" value="PNPase/RNase_PH_dom_sf"/>
</dbReference>
<evidence type="ECO:0000313" key="8">
    <source>
        <dbReference type="EMBL" id="WFD35347.1"/>
    </source>
</evidence>
<dbReference type="GO" id="GO:0006364">
    <property type="term" value="P:rRNA processing"/>
    <property type="evidence" value="ECO:0007669"/>
    <property type="project" value="UniProtKB-KW"/>
</dbReference>
<evidence type="ECO:0000313" key="9">
    <source>
        <dbReference type="Proteomes" id="UP001219933"/>
    </source>
</evidence>
<dbReference type="Pfam" id="PF03725">
    <property type="entry name" value="RNase_PH_C"/>
    <property type="match status" value="1"/>
</dbReference>
<comment type="subcellular location">
    <subcellularLocation>
        <location evidence="1">Nucleus</location>
    </subcellularLocation>
</comment>
<dbReference type="InterPro" id="IPR020568">
    <property type="entry name" value="Ribosomal_Su5_D2-typ_SF"/>
</dbReference>
<evidence type="ECO:0000259" key="7">
    <source>
        <dbReference type="Pfam" id="PF03725"/>
    </source>
</evidence>
<dbReference type="GO" id="GO:0000177">
    <property type="term" value="C:cytoplasmic exosome (RNase complex)"/>
    <property type="evidence" value="ECO:0007669"/>
    <property type="project" value="TreeGrafter"/>
</dbReference>
<dbReference type="SUPFAM" id="SSF55666">
    <property type="entry name" value="Ribonuclease PH domain 2-like"/>
    <property type="match status" value="1"/>
</dbReference>
<keyword evidence="9" id="KW-1185">Reference proteome</keyword>
<evidence type="ECO:0000256" key="3">
    <source>
        <dbReference type="ARBA" id="ARBA00022552"/>
    </source>
</evidence>
<dbReference type="InterPro" id="IPR050080">
    <property type="entry name" value="RNase_PH"/>
</dbReference>
<name>A0AAF0EZ27_9BASI</name>
<keyword evidence="3" id="KW-0698">rRNA processing</keyword>
<feature type="domain" description="Exoribonuclease phosphorolytic" evidence="7">
    <location>
        <begin position="150"/>
        <end position="196"/>
    </location>
</feature>
<dbReference type="Gene3D" id="3.30.230.70">
    <property type="entry name" value="GHMP Kinase, N-terminal domain"/>
    <property type="match status" value="1"/>
</dbReference>
<dbReference type="GO" id="GO:0034475">
    <property type="term" value="P:U4 snRNA 3'-end processing"/>
    <property type="evidence" value="ECO:0007669"/>
    <property type="project" value="TreeGrafter"/>
</dbReference>
<keyword evidence="5" id="KW-0539">Nucleus</keyword>
<sequence>MRGPLVQRELHASTGELSRADGSGSFGYGSQTSMASVIGPIEVRLREEITDSATLQVTFVPQSGPVGISAKAVSADILGLFKAVVLLHHHPRTQIQVTVQTISTAPASSTGNLPLLLGPDAAPLASEIAASINAASMALLDGGIPMKATVAAVSLAVIDADKARRSLADKNDLVIVVDPSAEEEALAQSTHVFAFAISGIDPTAPNTDDAAVQLVYSSSAGATQLPMLSRLIQTASDVALETHAFMRSKLI</sequence>
<dbReference type="EMBL" id="CP119879">
    <property type="protein sequence ID" value="WFD35347.1"/>
    <property type="molecule type" value="Genomic_DNA"/>
</dbReference>
<dbReference type="PANTHER" id="PTHR11953:SF1">
    <property type="entry name" value="EXOSOME COMPLEX COMPONENT RRP46"/>
    <property type="match status" value="1"/>
</dbReference>
<dbReference type="InterPro" id="IPR015847">
    <property type="entry name" value="ExoRNase_PH_dom2"/>
</dbReference>
<dbReference type="GO" id="GO:0005730">
    <property type="term" value="C:nucleolus"/>
    <property type="evidence" value="ECO:0007669"/>
    <property type="project" value="TreeGrafter"/>
</dbReference>
<protein>
    <submittedName>
        <fullName evidence="8">Exosome non-catalytic core subunit rrp46</fullName>
    </submittedName>
</protein>
<dbReference type="GO" id="GO:0071028">
    <property type="term" value="P:nuclear mRNA surveillance"/>
    <property type="evidence" value="ECO:0007669"/>
    <property type="project" value="TreeGrafter"/>
</dbReference>
<gene>
    <name evidence="8" type="primary">RRP46</name>
    <name evidence="8" type="ORF">MCUN1_002199</name>
</gene>
<comment type="similarity">
    <text evidence="2">Belongs to the RNase PH family.</text>
</comment>
<accession>A0AAF0EZ27</accession>
<dbReference type="Pfam" id="PF01138">
    <property type="entry name" value="RNase_PH"/>
    <property type="match status" value="1"/>
</dbReference>
<evidence type="ECO:0000256" key="2">
    <source>
        <dbReference type="ARBA" id="ARBA00006678"/>
    </source>
</evidence>
<evidence type="ECO:0000256" key="4">
    <source>
        <dbReference type="ARBA" id="ARBA00022835"/>
    </source>
</evidence>
<evidence type="ECO:0000256" key="5">
    <source>
        <dbReference type="ARBA" id="ARBA00023242"/>
    </source>
</evidence>
<evidence type="ECO:0000256" key="1">
    <source>
        <dbReference type="ARBA" id="ARBA00004123"/>
    </source>
</evidence>